<dbReference type="eggNOG" id="arCOG09810">
    <property type="taxonomic scope" value="Archaea"/>
</dbReference>
<dbReference type="Proteomes" id="UP000009062">
    <property type="component" value="Chromosome"/>
</dbReference>
<proteinExistence type="predicted"/>
<organism evidence="2 3">
    <name type="scientific">Pyrobaculum oguniense (strain DSM 13380 / JCM 10595 / TE7)</name>
    <dbReference type="NCBI Taxonomy" id="698757"/>
    <lineage>
        <taxon>Archaea</taxon>
        <taxon>Thermoproteota</taxon>
        <taxon>Thermoprotei</taxon>
        <taxon>Thermoproteales</taxon>
        <taxon>Thermoproteaceae</taxon>
        <taxon>Pyrobaculum</taxon>
    </lineage>
</organism>
<keyword evidence="3" id="KW-1185">Reference proteome</keyword>
<dbReference type="HOGENOM" id="CLU_2366335_0_0_2"/>
<feature type="transmembrane region" description="Helical" evidence="1">
    <location>
        <begin position="46"/>
        <end position="75"/>
    </location>
</feature>
<keyword evidence="1" id="KW-1133">Transmembrane helix</keyword>
<keyword evidence="1" id="KW-0812">Transmembrane</keyword>
<dbReference type="EMBL" id="CP003316">
    <property type="protein sequence ID" value="AFA39608.1"/>
    <property type="molecule type" value="Genomic_DNA"/>
</dbReference>
<dbReference type="AlphaFoldDB" id="H6Q979"/>
<dbReference type="KEGG" id="pog:Pogu_1581"/>
<evidence type="ECO:0000256" key="1">
    <source>
        <dbReference type="SAM" id="Phobius"/>
    </source>
</evidence>
<sequence>MLEHEFDDVYVDRIGDLVLVKGRYLIFTFAARLNCAEGRYELSWPWIWPILLTLLLGSVPGMVLFSLVLLVILAYKAGRLERGIKLAATALTRRD</sequence>
<evidence type="ECO:0000313" key="3">
    <source>
        <dbReference type="Proteomes" id="UP000009062"/>
    </source>
</evidence>
<keyword evidence="1" id="KW-0472">Membrane</keyword>
<accession>H6Q979</accession>
<name>H6Q979_PYROT</name>
<reference evidence="2 3" key="1">
    <citation type="journal article" date="2012" name="Stand. Genomic Sci.">
        <title>Complete genome sequence of Pyrobaculum oguniense.</title>
        <authorList>
            <person name="Bernick D.L."/>
            <person name="Karplus K."/>
            <person name="Lui L.M."/>
            <person name="Coker J.K."/>
            <person name="Murphy J.N."/>
            <person name="Chan P.P."/>
            <person name="Cozen A.E."/>
            <person name="Lowe T.M."/>
        </authorList>
    </citation>
    <scope>NUCLEOTIDE SEQUENCE [LARGE SCALE GENOMIC DNA]</scope>
    <source>
        <strain evidence="2 3">TE7</strain>
    </source>
</reference>
<gene>
    <name evidence="2" type="ordered locus">Pogu_1581</name>
</gene>
<protein>
    <submittedName>
        <fullName evidence="2">Uncharacterized protein</fullName>
    </submittedName>
</protein>
<evidence type="ECO:0000313" key="2">
    <source>
        <dbReference type="EMBL" id="AFA39608.1"/>
    </source>
</evidence>